<comment type="caution">
    <text evidence="2">The sequence shown here is derived from an EMBL/GenBank/DDBJ whole genome shotgun (WGS) entry which is preliminary data.</text>
</comment>
<dbReference type="EMBL" id="BGPR01000050">
    <property type="protein sequence ID" value="GBL86857.1"/>
    <property type="molecule type" value="Genomic_DNA"/>
</dbReference>
<accession>A0A4Y2B4X1</accession>
<reference evidence="2 3" key="1">
    <citation type="journal article" date="2019" name="Sci. Rep.">
        <title>Orb-weaving spider Araneus ventricosus genome elucidates the spidroin gene catalogue.</title>
        <authorList>
            <person name="Kono N."/>
            <person name="Nakamura H."/>
            <person name="Ohtoshi R."/>
            <person name="Moran D.A.P."/>
            <person name="Shinohara A."/>
            <person name="Yoshida Y."/>
            <person name="Fujiwara M."/>
            <person name="Mori M."/>
            <person name="Tomita M."/>
            <person name="Arakawa K."/>
        </authorList>
    </citation>
    <scope>NUCLEOTIDE SEQUENCE [LARGE SCALE GENOMIC DNA]</scope>
</reference>
<gene>
    <name evidence="2" type="ORF">AVEN_96082_1</name>
</gene>
<evidence type="ECO:0000313" key="2">
    <source>
        <dbReference type="EMBL" id="GBL86857.1"/>
    </source>
</evidence>
<dbReference type="AlphaFoldDB" id="A0A4Y2B4X1"/>
<name>A0A4Y2B4X1_ARAVE</name>
<proteinExistence type="predicted"/>
<evidence type="ECO:0000313" key="3">
    <source>
        <dbReference type="Proteomes" id="UP000499080"/>
    </source>
</evidence>
<evidence type="ECO:0000256" key="1">
    <source>
        <dbReference type="SAM" id="MobiDB-lite"/>
    </source>
</evidence>
<keyword evidence="3" id="KW-1185">Reference proteome</keyword>
<dbReference type="Proteomes" id="UP000499080">
    <property type="component" value="Unassembled WGS sequence"/>
</dbReference>
<feature type="region of interest" description="Disordered" evidence="1">
    <location>
        <begin position="86"/>
        <end position="111"/>
    </location>
</feature>
<sequence>MPVLASPGDIIMVALPVNGSIADDGSYLLSLHAPSRNGGCFVQITVPVFVPEAIGHSFYSHTEADQGFFMVIVLVISNNTCSPFPTSTPELSTEADKGKQSNRSTPASADKPLGVSDCWEAKFSLREAMSNQMDDPVFPLLIYDSQHYSHPQRAALMKDPEMNGEITRNPLIMRGIA</sequence>
<protein>
    <submittedName>
        <fullName evidence="2">Uncharacterized protein</fullName>
    </submittedName>
</protein>
<organism evidence="2 3">
    <name type="scientific">Araneus ventricosus</name>
    <name type="common">Orbweaver spider</name>
    <name type="synonym">Epeira ventricosa</name>
    <dbReference type="NCBI Taxonomy" id="182803"/>
    <lineage>
        <taxon>Eukaryota</taxon>
        <taxon>Metazoa</taxon>
        <taxon>Ecdysozoa</taxon>
        <taxon>Arthropoda</taxon>
        <taxon>Chelicerata</taxon>
        <taxon>Arachnida</taxon>
        <taxon>Araneae</taxon>
        <taxon>Araneomorphae</taxon>
        <taxon>Entelegynae</taxon>
        <taxon>Araneoidea</taxon>
        <taxon>Araneidae</taxon>
        <taxon>Araneus</taxon>
    </lineage>
</organism>